<dbReference type="InterPro" id="IPR039261">
    <property type="entry name" value="FNR_nucleotide-bd"/>
</dbReference>
<comment type="caution">
    <text evidence="9">The sequence shown here is derived from an EMBL/GenBank/DDBJ whole genome shotgun (WGS) entry which is preliminary data.</text>
</comment>
<feature type="domain" description="2Fe-2S ferredoxin-type" evidence="7">
    <location>
        <begin position="233"/>
        <end position="318"/>
    </location>
</feature>
<dbReference type="Gene3D" id="3.40.50.80">
    <property type="entry name" value="Nucleotide-binding domain of ferredoxin-NADP reductase (FNR) module"/>
    <property type="match status" value="1"/>
</dbReference>
<dbReference type="InterPro" id="IPR036010">
    <property type="entry name" value="2Fe-2S_ferredoxin-like_sf"/>
</dbReference>
<dbReference type="InterPro" id="IPR017938">
    <property type="entry name" value="Riboflavin_synthase-like_b-brl"/>
</dbReference>
<feature type="domain" description="FAD-binding FR-type" evidence="8">
    <location>
        <begin position="4"/>
        <end position="109"/>
    </location>
</feature>
<dbReference type="RefSeq" id="WP_259053262.1">
    <property type="nucleotide sequence ID" value="NZ_JANUCT010000001.1"/>
</dbReference>
<dbReference type="Gene3D" id="3.10.20.30">
    <property type="match status" value="1"/>
</dbReference>
<dbReference type="GO" id="GO:0051537">
    <property type="term" value="F:2 iron, 2 sulfur cluster binding"/>
    <property type="evidence" value="ECO:0007669"/>
    <property type="project" value="UniProtKB-KW"/>
</dbReference>
<organism evidence="9 10">
    <name type="scientific">Methylohalomonas lacus</name>
    <dbReference type="NCBI Taxonomy" id="398773"/>
    <lineage>
        <taxon>Bacteria</taxon>
        <taxon>Pseudomonadati</taxon>
        <taxon>Pseudomonadota</taxon>
        <taxon>Gammaproteobacteria</taxon>
        <taxon>Methylohalomonadales</taxon>
        <taxon>Methylohalomonadaceae</taxon>
        <taxon>Methylohalomonas</taxon>
    </lineage>
</organism>
<evidence type="ECO:0000256" key="5">
    <source>
        <dbReference type="ARBA" id="ARBA00023004"/>
    </source>
</evidence>
<protein>
    <submittedName>
        <fullName evidence="9">Ferredoxin-NADP reductase</fullName>
    </submittedName>
</protein>
<evidence type="ECO:0000256" key="4">
    <source>
        <dbReference type="ARBA" id="ARBA00023002"/>
    </source>
</evidence>
<dbReference type="Pfam" id="PF00970">
    <property type="entry name" value="FAD_binding_6"/>
    <property type="match status" value="1"/>
</dbReference>
<keyword evidence="4" id="KW-0560">Oxidoreductase</keyword>
<dbReference type="InterPro" id="IPR054582">
    <property type="entry name" value="DmmA-like_N"/>
</dbReference>
<dbReference type="Pfam" id="PF00111">
    <property type="entry name" value="Fer2"/>
    <property type="match status" value="1"/>
</dbReference>
<gene>
    <name evidence="9" type="ORF">J2T55_000018</name>
</gene>
<dbReference type="Proteomes" id="UP001204445">
    <property type="component" value="Unassembled WGS sequence"/>
</dbReference>
<dbReference type="SUPFAM" id="SSF54292">
    <property type="entry name" value="2Fe-2S ferredoxin-like"/>
    <property type="match status" value="1"/>
</dbReference>
<sequence length="318" mass="35437">MSHPAHIPVRVANVETVTPFVKTFTFEPRNGATLPRFSAGSHVVVTMPGDERPYRNPYSLMSSPFELDYYQVSVRREDEGRGGSLYMHERVSIGDELDISAPTNMFALHPLARRHLLIAGGIGITPFLAQLHELERMQADYQMHYAFRNQDNAAFHDYLQDHYSDHLHCYESDNGVTLNPARLLADQPLGTHLYVCGPKGLLEAVTDTARRLGWPESCIHYEEFAAPPVGKPFTVELAKSGRSLEVAGSATVLETLEQAGLEPNCLCRGGVCGECETVVLEGDIDHNDHFLSDEVKASNERMMICVSRARSERLVLDL</sequence>
<evidence type="ECO:0000256" key="2">
    <source>
        <dbReference type="ARBA" id="ARBA00022714"/>
    </source>
</evidence>
<proteinExistence type="predicted"/>
<evidence type="ECO:0000256" key="1">
    <source>
        <dbReference type="ARBA" id="ARBA00022630"/>
    </source>
</evidence>
<evidence type="ECO:0000259" key="7">
    <source>
        <dbReference type="PROSITE" id="PS51085"/>
    </source>
</evidence>
<dbReference type="EMBL" id="JANUCT010000001">
    <property type="protein sequence ID" value="MCS3902026.1"/>
    <property type="molecule type" value="Genomic_DNA"/>
</dbReference>
<evidence type="ECO:0000256" key="3">
    <source>
        <dbReference type="ARBA" id="ARBA00022723"/>
    </source>
</evidence>
<dbReference type="PANTHER" id="PTHR47354:SF1">
    <property type="entry name" value="CARNITINE MONOOXYGENASE REDUCTASE SUBUNIT"/>
    <property type="match status" value="1"/>
</dbReference>
<dbReference type="InterPro" id="IPR050415">
    <property type="entry name" value="MRET"/>
</dbReference>
<dbReference type="CDD" id="cd00207">
    <property type="entry name" value="fer2"/>
    <property type="match status" value="1"/>
</dbReference>
<evidence type="ECO:0000313" key="10">
    <source>
        <dbReference type="Proteomes" id="UP001204445"/>
    </source>
</evidence>
<dbReference type="SUPFAM" id="SSF63380">
    <property type="entry name" value="Riboflavin synthase domain-like"/>
    <property type="match status" value="1"/>
</dbReference>
<dbReference type="Pfam" id="PF22290">
    <property type="entry name" value="DmmA-like_N"/>
    <property type="match status" value="1"/>
</dbReference>
<dbReference type="PANTHER" id="PTHR47354">
    <property type="entry name" value="NADH OXIDOREDUCTASE HCR"/>
    <property type="match status" value="1"/>
</dbReference>
<keyword evidence="5" id="KW-0408">Iron</keyword>
<dbReference type="CDD" id="cd06185">
    <property type="entry name" value="PDR_like"/>
    <property type="match status" value="1"/>
</dbReference>
<dbReference type="InterPro" id="IPR008333">
    <property type="entry name" value="Cbr1-like_FAD-bd_dom"/>
</dbReference>
<name>A0AAE3HJ18_9GAMM</name>
<dbReference type="PROSITE" id="PS51384">
    <property type="entry name" value="FAD_FR"/>
    <property type="match status" value="1"/>
</dbReference>
<accession>A0AAE3HJ18</accession>
<dbReference type="SUPFAM" id="SSF52343">
    <property type="entry name" value="Ferredoxin reductase-like, C-terminal NADP-linked domain"/>
    <property type="match status" value="1"/>
</dbReference>
<evidence type="ECO:0000313" key="9">
    <source>
        <dbReference type="EMBL" id="MCS3902026.1"/>
    </source>
</evidence>
<reference evidence="9" key="1">
    <citation type="submission" date="2022-08" db="EMBL/GenBank/DDBJ databases">
        <title>Genomic Encyclopedia of Type Strains, Phase III (KMG-III): the genomes of soil and plant-associated and newly described type strains.</title>
        <authorList>
            <person name="Whitman W."/>
        </authorList>
    </citation>
    <scope>NUCLEOTIDE SEQUENCE</scope>
    <source>
        <strain evidence="9">HMT 1</strain>
    </source>
</reference>
<dbReference type="InterPro" id="IPR001041">
    <property type="entry name" value="2Fe-2S_ferredoxin-type"/>
</dbReference>
<keyword evidence="6" id="KW-0411">Iron-sulfur</keyword>
<keyword evidence="3" id="KW-0479">Metal-binding</keyword>
<dbReference type="InterPro" id="IPR012675">
    <property type="entry name" value="Beta-grasp_dom_sf"/>
</dbReference>
<dbReference type="PRINTS" id="PR00409">
    <property type="entry name" value="PHDIOXRDTASE"/>
</dbReference>
<keyword evidence="10" id="KW-1185">Reference proteome</keyword>
<evidence type="ECO:0000256" key="6">
    <source>
        <dbReference type="ARBA" id="ARBA00023014"/>
    </source>
</evidence>
<keyword evidence="1" id="KW-0285">Flavoprotein</keyword>
<dbReference type="GO" id="GO:0016491">
    <property type="term" value="F:oxidoreductase activity"/>
    <property type="evidence" value="ECO:0007669"/>
    <property type="project" value="UniProtKB-KW"/>
</dbReference>
<dbReference type="AlphaFoldDB" id="A0AAE3HJ18"/>
<evidence type="ECO:0000259" key="8">
    <source>
        <dbReference type="PROSITE" id="PS51384"/>
    </source>
</evidence>
<dbReference type="GO" id="GO:0046872">
    <property type="term" value="F:metal ion binding"/>
    <property type="evidence" value="ECO:0007669"/>
    <property type="project" value="UniProtKB-KW"/>
</dbReference>
<dbReference type="InterPro" id="IPR017927">
    <property type="entry name" value="FAD-bd_FR_type"/>
</dbReference>
<keyword evidence="2" id="KW-0001">2Fe-2S</keyword>
<dbReference type="PROSITE" id="PS51085">
    <property type="entry name" value="2FE2S_FER_2"/>
    <property type="match status" value="1"/>
</dbReference>
<dbReference type="Gene3D" id="2.40.30.10">
    <property type="entry name" value="Translation factors"/>
    <property type="match status" value="1"/>
</dbReference>